<dbReference type="InterPro" id="IPR011600">
    <property type="entry name" value="Pept_C14_caspase"/>
</dbReference>
<evidence type="ECO:0000256" key="1">
    <source>
        <dbReference type="ARBA" id="ARBA00009005"/>
    </source>
</evidence>
<organism evidence="5 6">
    <name type="scientific">Marasmiellus scandens</name>
    <dbReference type="NCBI Taxonomy" id="2682957"/>
    <lineage>
        <taxon>Eukaryota</taxon>
        <taxon>Fungi</taxon>
        <taxon>Dikarya</taxon>
        <taxon>Basidiomycota</taxon>
        <taxon>Agaricomycotina</taxon>
        <taxon>Agaricomycetes</taxon>
        <taxon>Agaricomycetidae</taxon>
        <taxon>Agaricales</taxon>
        <taxon>Marasmiineae</taxon>
        <taxon>Omphalotaceae</taxon>
        <taxon>Marasmiellus</taxon>
    </lineage>
</organism>
<evidence type="ECO:0000256" key="2">
    <source>
        <dbReference type="ARBA" id="ARBA00022703"/>
    </source>
</evidence>
<keyword evidence="3" id="KW-0378">Hydrolase</keyword>
<name>A0ABR1J8U9_9AGAR</name>
<dbReference type="EMBL" id="JBANRG010000029">
    <property type="protein sequence ID" value="KAK7452095.1"/>
    <property type="molecule type" value="Genomic_DNA"/>
</dbReference>
<dbReference type="Gene3D" id="3.40.50.1460">
    <property type="match status" value="1"/>
</dbReference>
<protein>
    <recommendedName>
        <fullName evidence="4">Peptidase C14 caspase domain-containing protein</fullName>
    </recommendedName>
</protein>
<dbReference type="InterPro" id="IPR029030">
    <property type="entry name" value="Caspase-like_dom_sf"/>
</dbReference>
<proteinExistence type="inferred from homology"/>
<keyword evidence="6" id="KW-1185">Reference proteome</keyword>
<gene>
    <name evidence="5" type="ORF">VKT23_012200</name>
</gene>
<dbReference type="Proteomes" id="UP001498398">
    <property type="component" value="Unassembled WGS sequence"/>
</dbReference>
<dbReference type="InterPro" id="IPR050452">
    <property type="entry name" value="Metacaspase"/>
</dbReference>
<evidence type="ECO:0000259" key="4">
    <source>
        <dbReference type="Pfam" id="PF00656"/>
    </source>
</evidence>
<evidence type="ECO:0000313" key="5">
    <source>
        <dbReference type="EMBL" id="KAK7452095.1"/>
    </source>
</evidence>
<keyword evidence="3" id="KW-0788">Thiol protease</keyword>
<dbReference type="PANTHER" id="PTHR48104:SF30">
    <property type="entry name" value="METACASPASE-1"/>
    <property type="match status" value="1"/>
</dbReference>
<comment type="similarity">
    <text evidence="1">Belongs to the peptidase C14B family.</text>
</comment>
<dbReference type="PANTHER" id="PTHR48104">
    <property type="entry name" value="METACASPASE-4"/>
    <property type="match status" value="1"/>
</dbReference>
<keyword evidence="3" id="KW-0645">Protease</keyword>
<reference evidence="5 6" key="1">
    <citation type="submission" date="2024-01" db="EMBL/GenBank/DDBJ databases">
        <title>A draft genome for the cacao thread blight pathogen Marasmiellus scandens.</title>
        <authorList>
            <person name="Baruah I.K."/>
            <person name="Leung J."/>
            <person name="Bukari Y."/>
            <person name="Amoako-Attah I."/>
            <person name="Meinhardt L.W."/>
            <person name="Bailey B.A."/>
            <person name="Cohen S.P."/>
        </authorList>
    </citation>
    <scope>NUCLEOTIDE SEQUENCE [LARGE SCALE GENOMIC DNA]</scope>
    <source>
        <strain evidence="5 6">GH-19</strain>
    </source>
</reference>
<dbReference type="SUPFAM" id="SSF52129">
    <property type="entry name" value="Caspase-like"/>
    <property type="match status" value="1"/>
</dbReference>
<evidence type="ECO:0000256" key="3">
    <source>
        <dbReference type="ARBA" id="ARBA00022807"/>
    </source>
</evidence>
<keyword evidence="2" id="KW-0053">Apoptosis</keyword>
<evidence type="ECO:0000313" key="6">
    <source>
        <dbReference type="Proteomes" id="UP001498398"/>
    </source>
</evidence>
<dbReference type="Pfam" id="PF00656">
    <property type="entry name" value="Peptidase_C14"/>
    <property type="match status" value="1"/>
</dbReference>
<feature type="domain" description="Peptidase C14 caspase" evidence="4">
    <location>
        <begin position="27"/>
        <end position="266"/>
    </location>
</feature>
<accession>A0ABR1J8U9</accession>
<comment type="caution">
    <text evidence="5">The sequence shown here is derived from an EMBL/GenBank/DDBJ whole genome shotgun (WGS) entry which is preliminary data.</text>
</comment>
<sequence>MSNKERVTHSRPTSDSCIPMLSPSSFHALVIGINKYAHHDVKDLNGCVADVDDIVRFLEYDLSIPKGNIVKLVDEGATRQNIIQSFENLAKLSRHSAILIYYAGHGAPAKLPNSEEKIEMLLPYDFIPKTNDVEDAQGIPDIKLRELLTKVADAIGNNITVILDSCYSGSGTRNGEAIAEFSTPRCIDLPSDYTVSSLVLPKDISRKGYVAKDHENDGLVSHVLLAACSRDGEAREIYQRGQFTKALMNILRDPRYQPNTVSYQDVIRLLPDLPSQVPQCEGRYSDRILFDGKALRCNQRLFPVLFSDGKFTIDAGEVQGVTNGACFDIYSAPSIHSEKIASMVAENTFAYSTILNWPSGNPERPLIPPPAWAFKTRAGKDEDVLVALTFESESPRVFKQIVEKLDHKPGKKAIPINSLDPSIAKLKVAKEGENAIFQLTDSICCRNKLERLPHGVDFNAETIYSILNHSADFFWALQHSRKPTKGGPEILRLQKYINIEAWELKTEYDTHSKVFVLTPTGKDLNVGSEIQIPIENSEVRYGFKITSKFDRPLYVWVFNFNMSDLSVDIVYKPNVAKKADPCLEAHGTLTIGFGTGGWPPQSFYLPPGIDADVSYLKVFIATQYVDLSDIERKSPFEKGTGRKGGPNPLKISDWDTILVPIIQKKAA</sequence>